<keyword evidence="3" id="KW-1185">Reference proteome</keyword>
<reference evidence="2" key="1">
    <citation type="submission" date="2021-03" db="EMBL/GenBank/DDBJ databases">
        <authorList>
            <person name="Tagirdzhanova G."/>
        </authorList>
    </citation>
    <scope>NUCLEOTIDE SEQUENCE</scope>
</reference>
<dbReference type="Gene3D" id="1.10.287.110">
    <property type="entry name" value="DnaJ domain"/>
    <property type="match status" value="1"/>
</dbReference>
<name>A0A8H3GCU7_9LECA</name>
<dbReference type="AlphaFoldDB" id="A0A8H3GCU7"/>
<dbReference type="PROSITE" id="PS50076">
    <property type="entry name" value="DNAJ_2"/>
    <property type="match status" value="1"/>
</dbReference>
<gene>
    <name evidence="2" type="ORF">HETSPECPRED_000670</name>
</gene>
<accession>A0A8H3GCU7</accession>
<dbReference type="EMBL" id="CAJPDS010000105">
    <property type="protein sequence ID" value="CAF9937821.1"/>
    <property type="molecule type" value="Genomic_DNA"/>
</dbReference>
<sequence length="284" mass="32954">MFTQQIFRALQPAADKTVSIYLLFRSSTPQNPEQIPKQDEIQWPKTKSATAIPTPYQILQQKHSAPYSKQRFYELVKLYHPDRHCQNENGLKKGSLPYAVKMERYRLIVAANEILSHPAKRRAYDEYGCGWNGRPDIGNRRQEWGDDGTRHWSGFQDNSSPARNATWEDWEKWHQREKGERAPKSPLYVSNEAFISLIAVMACLGGIGQATRIGEQEISYLKRMETIHTDCNLDRQRRMEEAQGYGIRDERVRTFLRTREQAGFANLDASDDHSRRLPPPMNTT</sequence>
<comment type="caution">
    <text evidence="2">The sequence shown here is derived from an EMBL/GenBank/DDBJ whole genome shotgun (WGS) entry which is preliminary data.</text>
</comment>
<evidence type="ECO:0000259" key="1">
    <source>
        <dbReference type="PROSITE" id="PS50076"/>
    </source>
</evidence>
<evidence type="ECO:0000313" key="3">
    <source>
        <dbReference type="Proteomes" id="UP000664521"/>
    </source>
</evidence>
<protein>
    <recommendedName>
        <fullName evidence="1">J domain-containing protein</fullName>
    </recommendedName>
</protein>
<organism evidence="2 3">
    <name type="scientific">Heterodermia speciosa</name>
    <dbReference type="NCBI Taxonomy" id="116794"/>
    <lineage>
        <taxon>Eukaryota</taxon>
        <taxon>Fungi</taxon>
        <taxon>Dikarya</taxon>
        <taxon>Ascomycota</taxon>
        <taxon>Pezizomycotina</taxon>
        <taxon>Lecanoromycetes</taxon>
        <taxon>OSLEUM clade</taxon>
        <taxon>Lecanoromycetidae</taxon>
        <taxon>Caliciales</taxon>
        <taxon>Physciaceae</taxon>
        <taxon>Heterodermia</taxon>
    </lineage>
</organism>
<dbReference type="SUPFAM" id="SSF46565">
    <property type="entry name" value="Chaperone J-domain"/>
    <property type="match status" value="1"/>
</dbReference>
<dbReference type="InterPro" id="IPR001623">
    <property type="entry name" value="DnaJ_domain"/>
</dbReference>
<dbReference type="OrthoDB" id="17458at2759"/>
<dbReference type="PANTHER" id="PTHR24074">
    <property type="entry name" value="CO-CHAPERONE PROTEIN DJLA"/>
    <property type="match status" value="1"/>
</dbReference>
<dbReference type="InterPro" id="IPR036869">
    <property type="entry name" value="J_dom_sf"/>
</dbReference>
<dbReference type="Proteomes" id="UP000664521">
    <property type="component" value="Unassembled WGS sequence"/>
</dbReference>
<proteinExistence type="predicted"/>
<feature type="domain" description="J" evidence="1">
    <location>
        <begin position="45"/>
        <end position="128"/>
    </location>
</feature>
<dbReference type="CDD" id="cd06257">
    <property type="entry name" value="DnaJ"/>
    <property type="match status" value="1"/>
</dbReference>
<evidence type="ECO:0000313" key="2">
    <source>
        <dbReference type="EMBL" id="CAF9937821.1"/>
    </source>
</evidence>
<dbReference type="InterPro" id="IPR050817">
    <property type="entry name" value="DjlA_DnaK_co-chaperone"/>
</dbReference>